<dbReference type="InterPro" id="IPR027417">
    <property type="entry name" value="P-loop_NTPase"/>
</dbReference>
<feature type="domain" description="ABC transporter" evidence="6">
    <location>
        <begin position="13"/>
        <end position="251"/>
    </location>
</feature>
<dbReference type="SUPFAM" id="SSF52540">
    <property type="entry name" value="P-loop containing nucleoside triphosphate hydrolases"/>
    <property type="match status" value="1"/>
</dbReference>
<comment type="similarity">
    <text evidence="1">Belongs to the ABC transporter superfamily.</text>
</comment>
<dbReference type="CDD" id="cd03224">
    <property type="entry name" value="ABC_TM1139_LivF_branched"/>
    <property type="match status" value="1"/>
</dbReference>
<dbReference type="PROSITE" id="PS00211">
    <property type="entry name" value="ABC_TRANSPORTER_1"/>
    <property type="match status" value="1"/>
</dbReference>
<dbReference type="GO" id="GO:0005524">
    <property type="term" value="F:ATP binding"/>
    <property type="evidence" value="ECO:0007669"/>
    <property type="project" value="UniProtKB-KW"/>
</dbReference>
<keyword evidence="2" id="KW-0813">Transport</keyword>
<dbReference type="PANTHER" id="PTHR43820">
    <property type="entry name" value="HIGH-AFFINITY BRANCHED-CHAIN AMINO ACID TRANSPORT ATP-BINDING PROTEIN LIVF"/>
    <property type="match status" value="1"/>
</dbReference>
<dbReference type="Gene3D" id="3.40.50.300">
    <property type="entry name" value="P-loop containing nucleotide triphosphate hydrolases"/>
    <property type="match status" value="1"/>
</dbReference>
<protein>
    <submittedName>
        <fullName evidence="7">ABC transporter ATP-binding protein</fullName>
    </submittedName>
</protein>
<dbReference type="SMART" id="SM00382">
    <property type="entry name" value="AAA"/>
    <property type="match status" value="1"/>
</dbReference>
<sequence length="258" mass="26916">MAAGAKPQGPAELRIEDLTVAYGRRSPAVRGLSAVVPAGSTLALLGANGAGKTTVMRAITGLLGSHGGRVVSGSVFLDGVDVTRAAPAQRVRMGMAQTMEGRRVFAELSVEDNLRAGAWTRRGKAAVADELAAVFARFPEIADRRGDKAGYLSGGQQQMLAIGRALMARPRLLLMDEPSLGLAPKLVDRVAEIVEEISAEGTTVVLIEQNVAMGLAVSDHAIALETGSVALEGDTAMLARDDRIRAAYFGGRLDVADV</sequence>
<proteinExistence type="inferred from homology"/>
<gene>
    <name evidence="7" type="ORF">ACFPZI_18315</name>
</gene>
<reference evidence="8" key="1">
    <citation type="journal article" date="2019" name="Int. J. Syst. Evol. Microbiol.">
        <title>The Global Catalogue of Microorganisms (GCM) 10K type strain sequencing project: providing services to taxonomists for standard genome sequencing and annotation.</title>
        <authorList>
            <consortium name="The Broad Institute Genomics Platform"/>
            <consortium name="The Broad Institute Genome Sequencing Center for Infectious Disease"/>
            <person name="Wu L."/>
            <person name="Ma J."/>
        </authorList>
    </citation>
    <scope>NUCLEOTIDE SEQUENCE [LARGE SCALE GENOMIC DNA]</scope>
    <source>
        <strain evidence="8">JCM 10411</strain>
    </source>
</reference>
<evidence type="ECO:0000256" key="1">
    <source>
        <dbReference type="ARBA" id="ARBA00005417"/>
    </source>
</evidence>
<accession>A0ABW1E198</accession>
<name>A0ABW1E198_9ACTN</name>
<evidence type="ECO:0000259" key="6">
    <source>
        <dbReference type="PROSITE" id="PS50893"/>
    </source>
</evidence>
<dbReference type="PROSITE" id="PS50893">
    <property type="entry name" value="ABC_TRANSPORTER_2"/>
    <property type="match status" value="1"/>
</dbReference>
<keyword evidence="8" id="KW-1185">Reference proteome</keyword>
<dbReference type="InterPro" id="IPR017871">
    <property type="entry name" value="ABC_transporter-like_CS"/>
</dbReference>
<keyword evidence="3" id="KW-0547">Nucleotide-binding</keyword>
<dbReference type="EMBL" id="JBHSOA010000037">
    <property type="protein sequence ID" value="MFC5853693.1"/>
    <property type="molecule type" value="Genomic_DNA"/>
</dbReference>
<dbReference type="PANTHER" id="PTHR43820:SF4">
    <property type="entry name" value="HIGH-AFFINITY BRANCHED-CHAIN AMINO ACID TRANSPORT ATP-BINDING PROTEIN LIVF"/>
    <property type="match status" value="1"/>
</dbReference>
<evidence type="ECO:0000256" key="3">
    <source>
        <dbReference type="ARBA" id="ARBA00022741"/>
    </source>
</evidence>
<comment type="caution">
    <text evidence="7">The sequence shown here is derived from an EMBL/GenBank/DDBJ whole genome shotgun (WGS) entry which is preliminary data.</text>
</comment>
<keyword evidence="4 7" id="KW-0067">ATP-binding</keyword>
<dbReference type="InterPro" id="IPR052156">
    <property type="entry name" value="BCAA_Transport_ATP-bd_LivF"/>
</dbReference>
<evidence type="ECO:0000256" key="4">
    <source>
        <dbReference type="ARBA" id="ARBA00022840"/>
    </source>
</evidence>
<evidence type="ECO:0000256" key="5">
    <source>
        <dbReference type="ARBA" id="ARBA00022970"/>
    </source>
</evidence>
<evidence type="ECO:0000313" key="8">
    <source>
        <dbReference type="Proteomes" id="UP001596180"/>
    </source>
</evidence>
<keyword evidence="5" id="KW-0029">Amino-acid transport</keyword>
<dbReference type="Pfam" id="PF00005">
    <property type="entry name" value="ABC_tran"/>
    <property type="match status" value="1"/>
</dbReference>
<dbReference type="InterPro" id="IPR003439">
    <property type="entry name" value="ABC_transporter-like_ATP-bd"/>
</dbReference>
<dbReference type="Proteomes" id="UP001596180">
    <property type="component" value="Unassembled WGS sequence"/>
</dbReference>
<evidence type="ECO:0000313" key="7">
    <source>
        <dbReference type="EMBL" id="MFC5853693.1"/>
    </source>
</evidence>
<organism evidence="7 8">
    <name type="scientific">Streptomyces chlorus</name>
    <dbReference type="NCBI Taxonomy" id="887452"/>
    <lineage>
        <taxon>Bacteria</taxon>
        <taxon>Bacillati</taxon>
        <taxon>Actinomycetota</taxon>
        <taxon>Actinomycetes</taxon>
        <taxon>Kitasatosporales</taxon>
        <taxon>Streptomycetaceae</taxon>
        <taxon>Streptomyces</taxon>
    </lineage>
</organism>
<evidence type="ECO:0000256" key="2">
    <source>
        <dbReference type="ARBA" id="ARBA00022448"/>
    </source>
</evidence>
<dbReference type="RefSeq" id="WP_381364254.1">
    <property type="nucleotide sequence ID" value="NZ_JBHSOA010000037.1"/>
</dbReference>
<dbReference type="InterPro" id="IPR003593">
    <property type="entry name" value="AAA+_ATPase"/>
</dbReference>